<protein>
    <recommendedName>
        <fullName evidence="4">Phosphoglycerate mutase</fullName>
    </recommendedName>
</protein>
<organism evidence="2 3">
    <name type="scientific">Xylaria bambusicola</name>
    <dbReference type="NCBI Taxonomy" id="326684"/>
    <lineage>
        <taxon>Eukaryota</taxon>
        <taxon>Fungi</taxon>
        <taxon>Dikarya</taxon>
        <taxon>Ascomycota</taxon>
        <taxon>Pezizomycotina</taxon>
        <taxon>Sordariomycetes</taxon>
        <taxon>Xylariomycetidae</taxon>
        <taxon>Xylariales</taxon>
        <taxon>Xylariaceae</taxon>
        <taxon>Xylaria</taxon>
    </lineage>
</organism>
<reference evidence="2 3" key="1">
    <citation type="submission" date="2023-10" db="EMBL/GenBank/DDBJ databases">
        <title>Draft genome sequence of Xylaria bambusicola isolate GMP-LS, the root and basal stem rot pathogen of sugarcane in Indonesia.</title>
        <authorList>
            <person name="Selvaraj P."/>
            <person name="Muralishankar V."/>
            <person name="Muruganantham S."/>
            <person name="Sp S."/>
            <person name="Haryani S."/>
            <person name="Lau K.J.X."/>
            <person name="Naqvi N.I."/>
        </authorList>
    </citation>
    <scope>NUCLEOTIDE SEQUENCE [LARGE SCALE GENOMIC DNA]</scope>
    <source>
        <strain evidence="2">GMP-LS</strain>
    </source>
</reference>
<dbReference type="EMBL" id="JAWHQM010000002">
    <property type="protein sequence ID" value="KAK5624852.1"/>
    <property type="molecule type" value="Genomic_DNA"/>
</dbReference>
<accession>A0AAN7UCG0</accession>
<feature type="compositionally biased region" description="Low complexity" evidence="1">
    <location>
        <begin position="507"/>
        <end position="519"/>
    </location>
</feature>
<evidence type="ECO:0000313" key="2">
    <source>
        <dbReference type="EMBL" id="KAK5624852.1"/>
    </source>
</evidence>
<evidence type="ECO:0000313" key="3">
    <source>
        <dbReference type="Proteomes" id="UP001305414"/>
    </source>
</evidence>
<dbReference type="AlphaFoldDB" id="A0AAN7UCG0"/>
<comment type="caution">
    <text evidence="2">The sequence shown here is derived from an EMBL/GenBank/DDBJ whole genome shotgun (WGS) entry which is preliminary data.</text>
</comment>
<sequence length="689" mass="74632">MHSRTVGARIAAILRDETENELEEKPVDATSELILPSVSTSPLLSPPPKRRRRRFRVVLHSSPFLRCVQTSVAISAGLASNPTTSPSSLKIADALPSPTHGGNLRFTQASSFSNPTPTKTRPDVPVPASAGLREASNASRFVEKSVLRLDAFLGEWLSPDYFEHITPPPKSALMLATAKAELLRRSSYHDYPHFHARVHSSASSQLWGNLSSHNGILGTHPVHGPHSISSLDTLSHLAGSLPDHESNPNGHADPKGLHGTSQGTSHSPGYVYPVPSYALSTSEPIPKGYVAHARDACVSVDYQWDSSRESLAWGDGGMLPEEWASMHHRFRKGLRRLVDWYGSTEDAGAMVTRTSSTSHQTGTGGFIDGDEATEVEDVVVLVSHGAGCNALIGALTQQPVLADIAMSSLTVAKRRASFDPRNINLTREKSLTSLHTALPMSRATMPEMYELQLFANTDHLTSSSPIGLNRSTSLGGPHPRVSRVNLGYTNALKDINFGSLYGGSSGGSRSHSSNASLGSMRRPSGAHSLVMGPSVYNANTSGSASSFSVTRPDRSGSGTWGLWSPKQEENENEKEPEAPMFLDFSHEKTLKDKNAKEATSNNDNPLYPVDIDNAACATTKSDGEKSTAHDQYETSEHHDEERDAFDQDSAPQRWASTSSGLWGDPRPPGEAERLRDFSSTKRRWTVTER</sequence>
<dbReference type="Proteomes" id="UP001305414">
    <property type="component" value="Unassembled WGS sequence"/>
</dbReference>
<feature type="compositionally biased region" description="Basic and acidic residues" evidence="1">
    <location>
        <begin position="566"/>
        <end position="577"/>
    </location>
</feature>
<feature type="region of interest" description="Disordered" evidence="1">
    <location>
        <begin position="503"/>
        <end position="579"/>
    </location>
</feature>
<feature type="compositionally biased region" description="Polar residues" evidence="1">
    <location>
        <begin position="109"/>
        <end position="119"/>
    </location>
</feature>
<evidence type="ECO:0000256" key="1">
    <source>
        <dbReference type="SAM" id="MobiDB-lite"/>
    </source>
</evidence>
<keyword evidence="3" id="KW-1185">Reference proteome</keyword>
<feature type="compositionally biased region" description="Basic and acidic residues" evidence="1">
    <location>
        <begin position="667"/>
        <end position="689"/>
    </location>
</feature>
<evidence type="ECO:0008006" key="4">
    <source>
        <dbReference type="Google" id="ProtNLM"/>
    </source>
</evidence>
<feature type="compositionally biased region" description="Basic and acidic residues" evidence="1">
    <location>
        <begin position="242"/>
        <end position="256"/>
    </location>
</feature>
<feature type="region of interest" description="Disordered" evidence="1">
    <location>
        <begin position="619"/>
        <end position="689"/>
    </location>
</feature>
<feature type="compositionally biased region" description="Polar residues" evidence="1">
    <location>
        <begin position="536"/>
        <end position="549"/>
    </location>
</feature>
<dbReference type="Gene3D" id="3.40.50.1240">
    <property type="entry name" value="Phosphoglycerate mutase-like"/>
    <property type="match status" value="2"/>
</dbReference>
<dbReference type="InterPro" id="IPR051710">
    <property type="entry name" value="Phosphatase_SH3-domain"/>
</dbReference>
<dbReference type="InterPro" id="IPR029033">
    <property type="entry name" value="His_PPase_superfam"/>
</dbReference>
<feature type="region of interest" description="Disordered" evidence="1">
    <location>
        <begin position="109"/>
        <end position="129"/>
    </location>
</feature>
<name>A0AAN7UCG0_9PEZI</name>
<feature type="region of interest" description="Disordered" evidence="1">
    <location>
        <begin position="237"/>
        <end position="266"/>
    </location>
</feature>
<feature type="compositionally biased region" description="Basic and acidic residues" evidence="1">
    <location>
        <begin position="621"/>
        <end position="645"/>
    </location>
</feature>
<gene>
    <name evidence="2" type="ORF">RRF57_000568</name>
</gene>
<proteinExistence type="predicted"/>
<dbReference type="PANTHER" id="PTHR16469">
    <property type="entry name" value="UBIQUITIN-ASSOCIATED AND SH3 DOMAIN-CONTAINING BA-RELATED"/>
    <property type="match status" value="1"/>
</dbReference>
<dbReference type="PANTHER" id="PTHR16469:SF27">
    <property type="entry name" value="UBIQUITIN-ASSOCIATED AND SH3 DOMAIN-CONTAINING BA-RELATED"/>
    <property type="match status" value="1"/>
</dbReference>